<accession>A0A812M1N1</accession>
<feature type="region of interest" description="Disordered" evidence="1">
    <location>
        <begin position="316"/>
        <end position="342"/>
    </location>
</feature>
<proteinExistence type="predicted"/>
<feature type="compositionally biased region" description="Basic and acidic residues" evidence="1">
    <location>
        <begin position="319"/>
        <end position="328"/>
    </location>
</feature>
<dbReference type="EMBL" id="CAJNDS010001136">
    <property type="protein sequence ID" value="CAE7249222.1"/>
    <property type="molecule type" value="Genomic_DNA"/>
</dbReference>
<evidence type="ECO:0000313" key="3">
    <source>
        <dbReference type="Proteomes" id="UP000604046"/>
    </source>
</evidence>
<sequence>MDKLKEAADSVGAAGILAFYSGRPQEGPGGFTAVCQFYSGEAAYQTGKLFCYRSSSSEGKAQLKSMTEAGPDEARKMAHRLCHDMSLEPHKHGHVWPNGCTNRASFMFEVVSARVRAYPEYFASRNGPGAIFYIEHNEVNARDDYFSDGGKLEGANILGMLYSAILNEGAKFKRDRADFEQKEKEVKDQGTQLASLVKPAVLEVTKQVRELTGKKAIEKKRAEVMTEHARTPAPTTAVAAPEPDEYVFQEVMAKGARMTGITLPEGYTMTRAKAIAQSKFGAAYSVICLIIGMKEEDVRKQMPSIIPHLKTLGLAGDEGLGKPEDDPAQKLSMSHASSNDATKAEIKKKLMEQREAKKLGKIAKAAYQPTIWFIRKHCYRFAEPGIRLPTIA</sequence>
<evidence type="ECO:0000256" key="1">
    <source>
        <dbReference type="SAM" id="MobiDB-lite"/>
    </source>
</evidence>
<dbReference type="AlphaFoldDB" id="A0A812M1N1"/>
<keyword evidence="3" id="KW-1185">Reference proteome</keyword>
<gene>
    <name evidence="2" type="ORF">SNAT2548_LOCUS12128</name>
</gene>
<comment type="caution">
    <text evidence="2">The sequence shown here is derived from an EMBL/GenBank/DDBJ whole genome shotgun (WGS) entry which is preliminary data.</text>
</comment>
<organism evidence="2 3">
    <name type="scientific">Symbiodinium natans</name>
    <dbReference type="NCBI Taxonomy" id="878477"/>
    <lineage>
        <taxon>Eukaryota</taxon>
        <taxon>Sar</taxon>
        <taxon>Alveolata</taxon>
        <taxon>Dinophyceae</taxon>
        <taxon>Suessiales</taxon>
        <taxon>Symbiodiniaceae</taxon>
        <taxon>Symbiodinium</taxon>
    </lineage>
</organism>
<reference evidence="2" key="1">
    <citation type="submission" date="2021-02" db="EMBL/GenBank/DDBJ databases">
        <authorList>
            <person name="Dougan E. K."/>
            <person name="Rhodes N."/>
            <person name="Thang M."/>
            <person name="Chan C."/>
        </authorList>
    </citation>
    <scope>NUCLEOTIDE SEQUENCE</scope>
</reference>
<feature type="compositionally biased region" description="Polar residues" evidence="1">
    <location>
        <begin position="331"/>
        <end position="341"/>
    </location>
</feature>
<evidence type="ECO:0000313" key="2">
    <source>
        <dbReference type="EMBL" id="CAE7249222.1"/>
    </source>
</evidence>
<dbReference type="Proteomes" id="UP000604046">
    <property type="component" value="Unassembled WGS sequence"/>
</dbReference>
<protein>
    <submittedName>
        <fullName evidence="2">Uncharacterized protein</fullName>
    </submittedName>
</protein>
<name>A0A812M1N1_9DINO</name>